<dbReference type="AlphaFoldDB" id="D6ATP2"/>
<name>D6ATP2_STRFL</name>
<organism evidence="1 2">
    <name type="scientific">Streptomyces filamentosus NRRL 15998</name>
    <dbReference type="NCBI Taxonomy" id="457431"/>
    <lineage>
        <taxon>Bacteria</taxon>
        <taxon>Bacillati</taxon>
        <taxon>Actinomycetota</taxon>
        <taxon>Actinomycetes</taxon>
        <taxon>Kitasatosporales</taxon>
        <taxon>Streptomycetaceae</taxon>
        <taxon>Streptomyces</taxon>
    </lineage>
</organism>
<evidence type="ECO:0000313" key="1">
    <source>
        <dbReference type="EMBL" id="EFE74132.2"/>
    </source>
</evidence>
<accession>D6ATP2</accession>
<sequence>MNVSTHNGSARNTPPIQEECPIPDVLQQLLVRLLTTSLPRTGYAGRAGRVIQGKHIQDDDWPSWRLLRRARCSTRRIGTIVQAVHTLLACNYSG</sequence>
<proteinExistence type="predicted"/>
<gene>
    <name evidence="1" type="ORF">SSGG_01497</name>
</gene>
<evidence type="ECO:0000313" key="2">
    <source>
        <dbReference type="Proteomes" id="UP000003986"/>
    </source>
</evidence>
<reference evidence="2" key="1">
    <citation type="submission" date="2008-10" db="EMBL/GenBank/DDBJ databases">
        <authorList>
            <person name="Molnar K."/>
        </authorList>
    </citation>
    <scope>NUCLEOTIDE SEQUENCE [LARGE SCALE GENOMIC DNA]</scope>
    <source>
        <strain evidence="2">NRRL 15998</strain>
    </source>
</reference>
<dbReference type="Proteomes" id="UP000003986">
    <property type="component" value="Unassembled WGS sequence"/>
</dbReference>
<dbReference type="EMBL" id="DS999644">
    <property type="protein sequence ID" value="EFE74132.2"/>
    <property type="molecule type" value="Genomic_DNA"/>
</dbReference>
<reference evidence="2" key="2">
    <citation type="submission" date="2008-12" db="EMBL/GenBank/DDBJ databases">
        <title>Annotation of Streptomyces roseosporus strain NRRL 15998.</title>
        <authorList>
            <consortium name="The Broad Institute Genome Sequencing Platform"/>
            <consortium name="Broad Institute Microbial Sequencing Center"/>
            <person name="Fischbach M."/>
            <person name="Ward D."/>
            <person name="Young S."/>
            <person name="Kodira C.D."/>
            <person name="Zeng Q."/>
            <person name="Koehrsen M."/>
            <person name="Godfrey P."/>
            <person name="Alvarado L."/>
            <person name="Berlin A.M."/>
            <person name="Borenstein D."/>
            <person name="Chen Z."/>
            <person name="Engels R."/>
            <person name="Freedman E."/>
            <person name="Gellesch M."/>
            <person name="Goldberg J."/>
            <person name="Griggs A."/>
            <person name="Gujja S."/>
            <person name="Heiman D.I."/>
            <person name="Hepburn T.A."/>
            <person name="Howarth C."/>
            <person name="Jen D."/>
            <person name="Larson L."/>
            <person name="Lewis B."/>
            <person name="Mehta T."/>
            <person name="Park D."/>
            <person name="Pearson M."/>
            <person name="Roberts A."/>
            <person name="Saif S."/>
            <person name="Shea T.D."/>
            <person name="Shenoy N."/>
            <person name="Sisk P."/>
            <person name="Stolte C."/>
            <person name="Sykes S.N."/>
            <person name="Walk T."/>
            <person name="White J."/>
            <person name="Yandava C."/>
            <person name="Straight P."/>
            <person name="Clardy J."/>
            <person name="Hung D."/>
            <person name="Kolter R."/>
            <person name="Mekalanos J."/>
            <person name="Walker S."/>
            <person name="Walsh C.T."/>
            <person name="Wieland B.L.C."/>
            <person name="Ilzarbe M."/>
            <person name="Galagan J."/>
            <person name="Nusbaum C."/>
            <person name="Birren B."/>
        </authorList>
    </citation>
    <scope>NUCLEOTIDE SEQUENCE [LARGE SCALE GENOMIC DNA]</scope>
    <source>
        <strain evidence="2">NRRL 15998</strain>
    </source>
</reference>
<protein>
    <submittedName>
        <fullName evidence="1">Predicted protein</fullName>
    </submittedName>
</protein>